<accession>A0A644YY84</accession>
<evidence type="ECO:0000313" key="3">
    <source>
        <dbReference type="EMBL" id="MPM33575.1"/>
    </source>
</evidence>
<dbReference type="SUPFAM" id="SSF53697">
    <property type="entry name" value="SIS domain"/>
    <property type="match status" value="1"/>
</dbReference>
<dbReference type="EMBL" id="VSSQ01006698">
    <property type="protein sequence ID" value="MPM33575.1"/>
    <property type="molecule type" value="Genomic_DNA"/>
</dbReference>
<sequence>MEYKEMYETILAEHRKVYEALDTKSMREFIETIKAHDRIFLIGVGREGMATRAFAMRLMHMGKEIHWIWDDTTPSIGKGDLVIATLGDGEIGHIDYICRRAKAAGGMIYVVTGSPSGRTAAEVADKVFFVPAAVYRGRDKVVPSFQPMGNLFEQCLLIIFDMIIMTIVDEIPGLSFEKMSGRHRNVE</sequence>
<dbReference type="PANTHER" id="PTHR43443:SF1">
    <property type="entry name" value="3-HEXULOSE-6-PHOSPHATE ISOMERASE"/>
    <property type="match status" value="1"/>
</dbReference>
<dbReference type="InterPro" id="IPR017552">
    <property type="entry name" value="PHI/rmpB"/>
</dbReference>
<proteinExistence type="inferred from homology"/>
<protein>
    <submittedName>
        <fullName evidence="3">3-hexulose-6-phosphate isomerase</fullName>
        <ecNumber evidence="3">5.3.1.27</ecNumber>
    </submittedName>
</protein>
<dbReference type="GO" id="GO:1901135">
    <property type="term" value="P:carbohydrate derivative metabolic process"/>
    <property type="evidence" value="ECO:0007669"/>
    <property type="project" value="InterPro"/>
</dbReference>
<dbReference type="AlphaFoldDB" id="A0A644YY84"/>
<dbReference type="InterPro" id="IPR046348">
    <property type="entry name" value="SIS_dom_sf"/>
</dbReference>
<organism evidence="3">
    <name type="scientific">bioreactor metagenome</name>
    <dbReference type="NCBI Taxonomy" id="1076179"/>
    <lineage>
        <taxon>unclassified sequences</taxon>
        <taxon>metagenomes</taxon>
        <taxon>ecological metagenomes</taxon>
    </lineage>
</organism>
<dbReference type="GO" id="GO:0097367">
    <property type="term" value="F:carbohydrate derivative binding"/>
    <property type="evidence" value="ECO:0007669"/>
    <property type="project" value="InterPro"/>
</dbReference>
<comment type="caution">
    <text evidence="3">The sequence shown here is derived from an EMBL/GenBank/DDBJ whole genome shotgun (WGS) entry which is preliminary data.</text>
</comment>
<dbReference type="CDD" id="cd05005">
    <property type="entry name" value="SIS_PHI"/>
    <property type="match status" value="1"/>
</dbReference>
<evidence type="ECO:0000256" key="1">
    <source>
        <dbReference type="ARBA" id="ARBA00009235"/>
    </source>
</evidence>
<gene>
    <name evidence="3" type="primary">hxlB_6</name>
    <name evidence="3" type="ORF">SDC9_80152</name>
</gene>
<dbReference type="PANTHER" id="PTHR43443">
    <property type="entry name" value="3-HEXULOSE-6-PHOSPHATE ISOMERASE"/>
    <property type="match status" value="1"/>
</dbReference>
<feature type="domain" description="SIS" evidence="2">
    <location>
        <begin position="29"/>
        <end position="173"/>
    </location>
</feature>
<evidence type="ECO:0000259" key="2">
    <source>
        <dbReference type="PROSITE" id="PS51464"/>
    </source>
</evidence>
<dbReference type="PROSITE" id="PS51464">
    <property type="entry name" value="SIS"/>
    <property type="match status" value="1"/>
</dbReference>
<dbReference type="InterPro" id="IPR001347">
    <property type="entry name" value="SIS_dom"/>
</dbReference>
<name>A0A644YY84_9ZZZZ</name>
<dbReference type="Gene3D" id="3.40.50.10490">
    <property type="entry name" value="Glucose-6-phosphate isomerase like protein, domain 1"/>
    <property type="match status" value="1"/>
</dbReference>
<reference evidence="3" key="1">
    <citation type="submission" date="2019-08" db="EMBL/GenBank/DDBJ databases">
        <authorList>
            <person name="Kucharzyk K."/>
            <person name="Murdoch R.W."/>
            <person name="Higgins S."/>
            <person name="Loffler F."/>
        </authorList>
    </citation>
    <scope>NUCLEOTIDE SEQUENCE</scope>
</reference>
<dbReference type="EC" id="5.3.1.27" evidence="3"/>
<comment type="similarity">
    <text evidence="1">Belongs to the SIS family. PHI subfamily.</text>
</comment>
<keyword evidence="3" id="KW-0413">Isomerase</keyword>
<dbReference type="GO" id="GO:0043800">
    <property type="term" value="F:6-phospho-3-hexuloisomerase activity"/>
    <property type="evidence" value="ECO:0007669"/>
    <property type="project" value="UniProtKB-EC"/>
</dbReference>